<comment type="similarity">
    <text evidence="2">Belongs to the ABC transporter superfamily.</text>
</comment>
<dbReference type="InterPro" id="IPR050388">
    <property type="entry name" value="ABC_Ni/Peptide_Import"/>
</dbReference>
<evidence type="ECO:0000256" key="1">
    <source>
        <dbReference type="ARBA" id="ARBA00004417"/>
    </source>
</evidence>
<keyword evidence="5" id="KW-0547">Nucleotide-binding</keyword>
<dbReference type="PROSITE" id="PS50893">
    <property type="entry name" value="ABC_TRANSPORTER_2"/>
    <property type="match status" value="1"/>
</dbReference>
<comment type="caution">
    <text evidence="9">The sequence shown here is derived from an EMBL/GenBank/DDBJ whole genome shotgun (WGS) entry which is preliminary data.</text>
</comment>
<dbReference type="InterPro" id="IPR027417">
    <property type="entry name" value="P-loop_NTPase"/>
</dbReference>
<keyword evidence="3" id="KW-0813">Transport</keyword>
<name>A0A4Q1AGS0_9BACT</name>
<sequence>MTNAVEIKKLTITTKEKKLVDISFKIEESTALIGQSGSGKSLTLKSILNLLPSNLELKLEVDSDFELSSKTIGFIPQNPFTSLSPMTKIKEQFFCQKERKEKLFDLVGLDKKLLDRFPSQLSGGQLQRVVIAIALSNEIKLLLLDEPTTALDENSKKVILELIYKLQKELNFLTLFVTHDINSIIDVCKNIVIIKDGELIEKGNTIEILKEPKSSYTKELINSTFNNKEFRK</sequence>
<keyword evidence="10" id="KW-1185">Reference proteome</keyword>
<evidence type="ECO:0000256" key="2">
    <source>
        <dbReference type="ARBA" id="ARBA00005417"/>
    </source>
</evidence>
<dbReference type="Gene3D" id="3.40.50.300">
    <property type="entry name" value="P-loop containing nucleotide triphosphate hydrolases"/>
    <property type="match status" value="1"/>
</dbReference>
<evidence type="ECO:0000256" key="5">
    <source>
        <dbReference type="ARBA" id="ARBA00022741"/>
    </source>
</evidence>
<dbReference type="SMART" id="SM00382">
    <property type="entry name" value="AAA"/>
    <property type="match status" value="1"/>
</dbReference>
<dbReference type="PANTHER" id="PTHR43297:SF2">
    <property type="entry name" value="DIPEPTIDE TRANSPORT ATP-BINDING PROTEIN DPPD"/>
    <property type="match status" value="1"/>
</dbReference>
<dbReference type="Proteomes" id="UP000289758">
    <property type="component" value="Unassembled WGS sequence"/>
</dbReference>
<dbReference type="PROSITE" id="PS00211">
    <property type="entry name" value="ABC_TRANSPORTER_1"/>
    <property type="match status" value="1"/>
</dbReference>
<reference evidence="9 10" key="1">
    <citation type="submission" date="2017-10" db="EMBL/GenBank/DDBJ databases">
        <title>Genomics of the genus Arcobacter.</title>
        <authorList>
            <person name="Perez-Cataluna A."/>
            <person name="Figueras M.J."/>
        </authorList>
    </citation>
    <scope>NUCLEOTIDE SEQUENCE [LARGE SCALE GENOMIC DNA]</scope>
    <source>
        <strain evidence="9 10">CECT 8441</strain>
    </source>
</reference>
<feature type="domain" description="ABC transporter" evidence="8">
    <location>
        <begin position="2"/>
        <end position="221"/>
    </location>
</feature>
<gene>
    <name evidence="9" type="ORF">CRV07_13005</name>
</gene>
<dbReference type="SUPFAM" id="SSF52540">
    <property type="entry name" value="P-loop containing nucleoside triphosphate hydrolases"/>
    <property type="match status" value="1"/>
</dbReference>
<dbReference type="EMBL" id="PDKK01000014">
    <property type="protein sequence ID" value="RXK02804.1"/>
    <property type="molecule type" value="Genomic_DNA"/>
</dbReference>
<keyword evidence="4" id="KW-1003">Cell membrane</keyword>
<accession>A0A4Q1AGS0</accession>
<evidence type="ECO:0000313" key="9">
    <source>
        <dbReference type="EMBL" id="RXK02804.1"/>
    </source>
</evidence>
<dbReference type="GO" id="GO:0016887">
    <property type="term" value="F:ATP hydrolysis activity"/>
    <property type="evidence" value="ECO:0007669"/>
    <property type="project" value="InterPro"/>
</dbReference>
<evidence type="ECO:0000259" key="8">
    <source>
        <dbReference type="PROSITE" id="PS50893"/>
    </source>
</evidence>
<evidence type="ECO:0000256" key="6">
    <source>
        <dbReference type="ARBA" id="ARBA00022840"/>
    </source>
</evidence>
<keyword evidence="7" id="KW-0472">Membrane</keyword>
<dbReference type="OrthoDB" id="9809450at2"/>
<dbReference type="InterPro" id="IPR003593">
    <property type="entry name" value="AAA+_ATPase"/>
</dbReference>
<evidence type="ECO:0000313" key="10">
    <source>
        <dbReference type="Proteomes" id="UP000289758"/>
    </source>
</evidence>
<dbReference type="Pfam" id="PF00005">
    <property type="entry name" value="ABC_tran"/>
    <property type="match status" value="1"/>
</dbReference>
<evidence type="ECO:0000256" key="3">
    <source>
        <dbReference type="ARBA" id="ARBA00022448"/>
    </source>
</evidence>
<dbReference type="RefSeq" id="WP_129088070.1">
    <property type="nucleotide sequence ID" value="NZ_CP053836.1"/>
</dbReference>
<protein>
    <submittedName>
        <fullName evidence="9">ABC transporter ATP-binding protein</fullName>
    </submittedName>
</protein>
<keyword evidence="6 9" id="KW-0067">ATP-binding</keyword>
<proteinExistence type="inferred from homology"/>
<dbReference type="PANTHER" id="PTHR43297">
    <property type="entry name" value="OLIGOPEPTIDE TRANSPORT ATP-BINDING PROTEIN APPD"/>
    <property type="match status" value="1"/>
</dbReference>
<evidence type="ECO:0000256" key="4">
    <source>
        <dbReference type="ARBA" id="ARBA00022475"/>
    </source>
</evidence>
<dbReference type="AlphaFoldDB" id="A0A4Q1AGS0"/>
<dbReference type="InterPro" id="IPR017871">
    <property type="entry name" value="ABC_transporter-like_CS"/>
</dbReference>
<dbReference type="GO" id="GO:0005524">
    <property type="term" value="F:ATP binding"/>
    <property type="evidence" value="ECO:0007669"/>
    <property type="project" value="UniProtKB-KW"/>
</dbReference>
<comment type="subcellular location">
    <subcellularLocation>
        <location evidence="1">Cell inner membrane</location>
        <topology evidence="1">Peripheral membrane protein</topology>
    </subcellularLocation>
</comment>
<dbReference type="GO" id="GO:0005886">
    <property type="term" value="C:plasma membrane"/>
    <property type="evidence" value="ECO:0007669"/>
    <property type="project" value="UniProtKB-SubCell"/>
</dbReference>
<dbReference type="InterPro" id="IPR003439">
    <property type="entry name" value="ABC_transporter-like_ATP-bd"/>
</dbReference>
<organism evidence="9 10">
    <name type="scientific">Halarcobacter ebronensis</name>
    <dbReference type="NCBI Taxonomy" id="1462615"/>
    <lineage>
        <taxon>Bacteria</taxon>
        <taxon>Pseudomonadati</taxon>
        <taxon>Campylobacterota</taxon>
        <taxon>Epsilonproteobacteria</taxon>
        <taxon>Campylobacterales</taxon>
        <taxon>Arcobacteraceae</taxon>
        <taxon>Halarcobacter</taxon>
    </lineage>
</organism>
<evidence type="ECO:0000256" key="7">
    <source>
        <dbReference type="ARBA" id="ARBA00023136"/>
    </source>
</evidence>